<dbReference type="EC" id="5.6.2.4" evidence="13"/>
<keyword evidence="10" id="KW-0234">DNA repair</keyword>
<dbReference type="Gene3D" id="1.10.10.160">
    <property type="match status" value="1"/>
</dbReference>
<dbReference type="Proteomes" id="UP001501480">
    <property type="component" value="Unassembled WGS sequence"/>
</dbReference>
<evidence type="ECO:0000256" key="1">
    <source>
        <dbReference type="ARBA" id="ARBA00009922"/>
    </source>
</evidence>
<evidence type="ECO:0000256" key="3">
    <source>
        <dbReference type="ARBA" id="ARBA00022741"/>
    </source>
</evidence>
<feature type="compositionally biased region" description="Acidic residues" evidence="16">
    <location>
        <begin position="527"/>
        <end position="538"/>
    </location>
</feature>
<dbReference type="InterPro" id="IPR038726">
    <property type="entry name" value="PDDEXK_AddAB-type"/>
</dbReference>
<dbReference type="Gene3D" id="3.90.320.10">
    <property type="match status" value="1"/>
</dbReference>
<dbReference type="PROSITE" id="PS51198">
    <property type="entry name" value="UVRD_HELICASE_ATP_BIND"/>
    <property type="match status" value="1"/>
</dbReference>
<evidence type="ECO:0000256" key="12">
    <source>
        <dbReference type="ARBA" id="ARBA00034617"/>
    </source>
</evidence>
<evidence type="ECO:0000313" key="19">
    <source>
        <dbReference type="EMBL" id="GAA2077303.1"/>
    </source>
</evidence>
<keyword evidence="4" id="KW-0227">DNA damage</keyword>
<comment type="catalytic activity">
    <reaction evidence="14">
        <text>ATP + H2O = ADP + phosphate + H(+)</text>
        <dbReference type="Rhea" id="RHEA:13065"/>
        <dbReference type="ChEBI" id="CHEBI:15377"/>
        <dbReference type="ChEBI" id="CHEBI:15378"/>
        <dbReference type="ChEBI" id="CHEBI:30616"/>
        <dbReference type="ChEBI" id="CHEBI:43474"/>
        <dbReference type="ChEBI" id="CHEBI:456216"/>
        <dbReference type="EC" id="5.6.2.4"/>
    </reaction>
</comment>
<evidence type="ECO:0000256" key="10">
    <source>
        <dbReference type="ARBA" id="ARBA00023204"/>
    </source>
</evidence>
<keyword evidence="8 15" id="KW-0067">ATP-binding</keyword>
<dbReference type="RefSeq" id="WP_344326769.1">
    <property type="nucleotide sequence ID" value="NZ_BAAAPY010000004.1"/>
</dbReference>
<evidence type="ECO:0000256" key="4">
    <source>
        <dbReference type="ARBA" id="ARBA00022763"/>
    </source>
</evidence>
<dbReference type="PANTHER" id="PTHR11070:SF55">
    <property type="entry name" value="DNA 3'-5' HELICASE"/>
    <property type="match status" value="1"/>
</dbReference>
<dbReference type="SUPFAM" id="SSF52540">
    <property type="entry name" value="P-loop containing nucleoside triphosphate hydrolases"/>
    <property type="match status" value="1"/>
</dbReference>
<keyword evidence="20" id="KW-1185">Reference proteome</keyword>
<dbReference type="GO" id="GO:0004386">
    <property type="term" value="F:helicase activity"/>
    <property type="evidence" value="ECO:0007669"/>
    <property type="project" value="UniProtKB-KW"/>
</dbReference>
<evidence type="ECO:0000259" key="17">
    <source>
        <dbReference type="PROSITE" id="PS51198"/>
    </source>
</evidence>
<comment type="similarity">
    <text evidence="1">Belongs to the helicase family. UvrD subfamily.</text>
</comment>
<keyword evidence="2" id="KW-0540">Nuclease</keyword>
<evidence type="ECO:0000256" key="2">
    <source>
        <dbReference type="ARBA" id="ARBA00022722"/>
    </source>
</evidence>
<dbReference type="Pfam" id="PF13361">
    <property type="entry name" value="UvrD_C"/>
    <property type="match status" value="1"/>
</dbReference>
<dbReference type="InterPro" id="IPR027417">
    <property type="entry name" value="P-loop_NTPase"/>
</dbReference>
<evidence type="ECO:0000256" key="16">
    <source>
        <dbReference type="SAM" id="MobiDB-lite"/>
    </source>
</evidence>
<dbReference type="InterPro" id="IPR011604">
    <property type="entry name" value="PDDEXK-like_dom_sf"/>
</dbReference>
<dbReference type="Pfam" id="PF12705">
    <property type="entry name" value="PDDEXK_1"/>
    <property type="match status" value="1"/>
</dbReference>
<dbReference type="Gene3D" id="3.40.50.300">
    <property type="entry name" value="P-loop containing nucleotide triphosphate hydrolases"/>
    <property type="match status" value="3"/>
</dbReference>
<accession>A0ABN2VYI3</accession>
<feature type="binding site" evidence="15">
    <location>
        <begin position="38"/>
        <end position="45"/>
    </location>
    <ligand>
        <name>ATP</name>
        <dbReference type="ChEBI" id="CHEBI:30616"/>
    </ligand>
</feature>
<gene>
    <name evidence="19" type="ORF">GCM10009821_16130</name>
</gene>
<keyword evidence="9" id="KW-0238">DNA-binding</keyword>
<dbReference type="EMBL" id="BAAAPY010000004">
    <property type="protein sequence ID" value="GAA2077303.1"/>
    <property type="molecule type" value="Genomic_DNA"/>
</dbReference>
<dbReference type="CDD" id="cd17932">
    <property type="entry name" value="DEXQc_UvrD"/>
    <property type="match status" value="1"/>
</dbReference>
<keyword evidence="7" id="KW-0269">Exonuclease</keyword>
<proteinExistence type="inferred from homology"/>
<evidence type="ECO:0000313" key="20">
    <source>
        <dbReference type="Proteomes" id="UP001501480"/>
    </source>
</evidence>
<evidence type="ECO:0000256" key="8">
    <source>
        <dbReference type="ARBA" id="ARBA00022840"/>
    </source>
</evidence>
<evidence type="ECO:0000256" key="13">
    <source>
        <dbReference type="ARBA" id="ARBA00034808"/>
    </source>
</evidence>
<dbReference type="PANTHER" id="PTHR11070">
    <property type="entry name" value="UVRD / RECB / PCRA DNA HELICASE FAMILY MEMBER"/>
    <property type="match status" value="1"/>
</dbReference>
<dbReference type="Gene3D" id="1.10.486.10">
    <property type="entry name" value="PCRA, domain 4"/>
    <property type="match status" value="1"/>
</dbReference>
<evidence type="ECO:0000259" key="18">
    <source>
        <dbReference type="PROSITE" id="PS51217"/>
    </source>
</evidence>
<evidence type="ECO:0000256" key="11">
    <source>
        <dbReference type="ARBA" id="ARBA00023235"/>
    </source>
</evidence>
<dbReference type="InterPro" id="IPR014016">
    <property type="entry name" value="UvrD-like_ATP-bd"/>
</dbReference>
<protein>
    <recommendedName>
        <fullName evidence="13">DNA 3'-5' helicase</fullName>
        <ecNumber evidence="13">5.6.2.4</ecNumber>
    </recommendedName>
</protein>
<dbReference type="Pfam" id="PF00580">
    <property type="entry name" value="UvrD-helicase"/>
    <property type="match status" value="1"/>
</dbReference>
<evidence type="ECO:0000256" key="9">
    <source>
        <dbReference type="ARBA" id="ARBA00023125"/>
    </source>
</evidence>
<dbReference type="InterPro" id="IPR014017">
    <property type="entry name" value="DNA_helicase_UvrD-like_C"/>
</dbReference>
<dbReference type="InterPro" id="IPR013986">
    <property type="entry name" value="DExx_box_DNA_helicase_dom_sf"/>
</dbReference>
<evidence type="ECO:0000256" key="6">
    <source>
        <dbReference type="ARBA" id="ARBA00022806"/>
    </source>
</evidence>
<dbReference type="PROSITE" id="PS51217">
    <property type="entry name" value="UVRD_HELICASE_CTER"/>
    <property type="match status" value="1"/>
</dbReference>
<dbReference type="InterPro" id="IPR000212">
    <property type="entry name" value="DNA_helicase_UvrD/REP"/>
</dbReference>
<feature type="domain" description="UvrD-like helicase ATP-binding" evidence="17">
    <location>
        <begin position="17"/>
        <end position="333"/>
    </location>
</feature>
<reference evidence="19 20" key="1">
    <citation type="journal article" date="2019" name="Int. J. Syst. Evol. Microbiol.">
        <title>The Global Catalogue of Microorganisms (GCM) 10K type strain sequencing project: providing services to taxonomists for standard genome sequencing and annotation.</title>
        <authorList>
            <consortium name="The Broad Institute Genomics Platform"/>
            <consortium name="The Broad Institute Genome Sequencing Center for Infectious Disease"/>
            <person name="Wu L."/>
            <person name="Ma J."/>
        </authorList>
    </citation>
    <scope>NUCLEOTIDE SEQUENCE [LARGE SCALE GENOMIC DNA]</scope>
    <source>
        <strain evidence="19 20">JCM 15749</strain>
    </source>
</reference>
<evidence type="ECO:0000256" key="7">
    <source>
        <dbReference type="ARBA" id="ARBA00022839"/>
    </source>
</evidence>
<comment type="catalytic activity">
    <reaction evidence="12">
        <text>Couples ATP hydrolysis with the unwinding of duplex DNA by translocating in the 3'-5' direction.</text>
        <dbReference type="EC" id="5.6.2.4"/>
    </reaction>
</comment>
<feature type="region of interest" description="Disordered" evidence="16">
    <location>
        <begin position="517"/>
        <end position="538"/>
    </location>
</feature>
<keyword evidence="6 15" id="KW-0347">Helicase</keyword>
<keyword evidence="3 15" id="KW-0547">Nucleotide-binding</keyword>
<name>A0ABN2VYI3_9ACTN</name>
<keyword evidence="5 15" id="KW-0378">Hydrolase</keyword>
<evidence type="ECO:0000256" key="14">
    <source>
        <dbReference type="ARBA" id="ARBA00048988"/>
    </source>
</evidence>
<comment type="caution">
    <text evidence="19">The sequence shown here is derived from an EMBL/GenBank/DDBJ whole genome shotgun (WGS) entry which is preliminary data.</text>
</comment>
<evidence type="ECO:0000256" key="5">
    <source>
        <dbReference type="ARBA" id="ARBA00022801"/>
    </source>
</evidence>
<keyword evidence="11" id="KW-0413">Isomerase</keyword>
<organism evidence="19 20">
    <name type="scientific">Aeromicrobium halocynthiae</name>
    <dbReference type="NCBI Taxonomy" id="560557"/>
    <lineage>
        <taxon>Bacteria</taxon>
        <taxon>Bacillati</taxon>
        <taxon>Actinomycetota</taxon>
        <taxon>Actinomycetes</taxon>
        <taxon>Propionibacteriales</taxon>
        <taxon>Nocardioidaceae</taxon>
        <taxon>Aeromicrobium</taxon>
    </lineage>
</organism>
<sequence length="1059" mass="114824">MRQVRDVEHLVELTGIPYSPAQVEAITADLDRPGAIIAGAGSGKTTVMAARVLWLVGHLGVAPERILGLTFTTKAAAELGQRIRAGLELLPTDPDRPWGESTASTYHAFAGSLIAEHGLRLGIEPDLRVVTDASRFQRVARVVESYDGPLEHIGTHVPTLVGQVVALDGQLSEHLVTPDQLREEDAAVVAEFASLGKPALLRDAAATARRRTELSLLVQRYREVKERDGVMDFSDQMAGGARLAALPEVRAATRERYDVVLLDEYQDTSVAQRDLLVQLFGGLPVTAVGDPAQGIYGWRGAATGNLEDFLDDFTAPDGTRGRGFSLVQTRRCAPTVIDAANHVAAPFYATSSVVRPLESARTDAAGRVDVSLHRTVDDEISALVAEIVAEHERGRPWSDMAVLVRIARENGEIVKAMRDAHVPFQIVGLSGLLAQPEVVDALSLLEVVEDVAANPAVLRLLTGPRWNVGPRDLALLGRRAARLSGRGAPAEASTLADELARAVEGTDPTEVVSLAEALDDPGPGESGTDDPATDGYDPEALERFSELSRVIHAMRRHAGEPLLELARRAVRMLDLDIELEAGEVEGASDNLATFLDAVADYAASDRYASLGGLVAYLRAEQDFNEGMEVTTPAESDAVTLLTIHRAKGLEWPCVFVPFVAETVFPSSRGRASWLGNASALPSSLRGDAASLPELSQWSPTAGKEYRAACREQDQLEEVRLAYVAYTRAEERVVVSGHWWGRTQLKPRGPSSFLLRTREWLAERGVEPVHWTEPPTEDETNPHLVDLEGIAWPAPAPRLTGRELLAEQVRRARTGTGRGRPPAAELPVPGDRVAEISQEIDLLLAEEDRRAGRIRAVELPSTLSTTQVVDLSADEATFARSQARPMPRRPSGAARFGTRFHAWVEDHYGQRPLLDPTDLPGQGDVDLADDAELEEAIAMFEAGPYGAAVPHAIEAPFSLLLGGRQVVGRIDAVFSTGTPDDPRFEVVDWKTGRRADADPLQLSIYRLAWAELNELDPARVSAAFSYVRLGEVHRFAPEELLDRPALEAVVLSTRRTPTVG</sequence>
<evidence type="ECO:0000256" key="15">
    <source>
        <dbReference type="PROSITE-ProRule" id="PRU00560"/>
    </source>
</evidence>
<feature type="domain" description="UvrD-like helicase C-terminal" evidence="18">
    <location>
        <begin position="334"/>
        <end position="648"/>
    </location>
</feature>